<proteinExistence type="predicted"/>
<comment type="caution">
    <text evidence="1">The sequence shown here is derived from an EMBL/GenBank/DDBJ whole genome shotgun (WGS) entry which is preliminary data.</text>
</comment>
<sequence length="116" mass="12902">MRFQRKGIHTSCTPLSGDNGYFVLIAKCERVAFDIVFHFVFRFLLQCEGLPPRGKLSRHLGTRFVGSGIVNHSPFTDTVEWNSSARVSYGLSQQEDSASRPTKGGQCLGLTTMQMS</sequence>
<name>A0AAV4SYJ3_CAEEX</name>
<evidence type="ECO:0000313" key="1">
    <source>
        <dbReference type="EMBL" id="GIY37572.1"/>
    </source>
</evidence>
<dbReference type="EMBL" id="BPLR01010183">
    <property type="protein sequence ID" value="GIY37572.1"/>
    <property type="molecule type" value="Genomic_DNA"/>
</dbReference>
<dbReference type="Proteomes" id="UP001054945">
    <property type="component" value="Unassembled WGS sequence"/>
</dbReference>
<dbReference type="AlphaFoldDB" id="A0AAV4SYJ3"/>
<reference evidence="1 2" key="1">
    <citation type="submission" date="2021-06" db="EMBL/GenBank/DDBJ databases">
        <title>Caerostris extrusa draft genome.</title>
        <authorList>
            <person name="Kono N."/>
            <person name="Arakawa K."/>
        </authorList>
    </citation>
    <scope>NUCLEOTIDE SEQUENCE [LARGE SCALE GENOMIC DNA]</scope>
</reference>
<gene>
    <name evidence="1" type="ORF">CEXT_697391</name>
</gene>
<keyword evidence="2" id="KW-1185">Reference proteome</keyword>
<protein>
    <submittedName>
        <fullName evidence="1">Uncharacterized protein</fullName>
    </submittedName>
</protein>
<organism evidence="1 2">
    <name type="scientific">Caerostris extrusa</name>
    <name type="common">Bark spider</name>
    <name type="synonym">Caerostris bankana</name>
    <dbReference type="NCBI Taxonomy" id="172846"/>
    <lineage>
        <taxon>Eukaryota</taxon>
        <taxon>Metazoa</taxon>
        <taxon>Ecdysozoa</taxon>
        <taxon>Arthropoda</taxon>
        <taxon>Chelicerata</taxon>
        <taxon>Arachnida</taxon>
        <taxon>Araneae</taxon>
        <taxon>Araneomorphae</taxon>
        <taxon>Entelegynae</taxon>
        <taxon>Araneoidea</taxon>
        <taxon>Araneidae</taxon>
        <taxon>Caerostris</taxon>
    </lineage>
</organism>
<accession>A0AAV4SYJ3</accession>
<evidence type="ECO:0000313" key="2">
    <source>
        <dbReference type="Proteomes" id="UP001054945"/>
    </source>
</evidence>